<dbReference type="OrthoDB" id="311283at2759"/>
<evidence type="ECO:0000256" key="3">
    <source>
        <dbReference type="ARBA" id="ARBA00022801"/>
    </source>
</evidence>
<dbReference type="Gene3D" id="3.40.50.1470">
    <property type="entry name" value="Peptidyl-tRNA hydrolase"/>
    <property type="match status" value="1"/>
</dbReference>
<dbReference type="SUPFAM" id="SSF53178">
    <property type="entry name" value="Peptidyl-tRNA hydrolase-like"/>
    <property type="match status" value="1"/>
</dbReference>
<dbReference type="EMBL" id="CCKQ01006966">
    <property type="protein sequence ID" value="CDW78303.1"/>
    <property type="molecule type" value="Genomic_DNA"/>
</dbReference>
<dbReference type="InterPro" id="IPR001328">
    <property type="entry name" value="Pept_tRNA_hydro"/>
</dbReference>
<dbReference type="InParanoid" id="A0A078ABZ8"/>
<reference evidence="6 7" key="1">
    <citation type="submission" date="2014-06" db="EMBL/GenBank/DDBJ databases">
        <authorList>
            <person name="Swart Estienne"/>
        </authorList>
    </citation>
    <scope>NUCLEOTIDE SEQUENCE [LARGE SCALE GENOMIC DNA]</scope>
    <source>
        <strain evidence="6 7">130c</strain>
    </source>
</reference>
<name>A0A078ABZ8_STYLE</name>
<protein>
    <recommendedName>
        <fullName evidence="1">peptidyl-tRNA hydrolase</fullName>
        <ecNumber evidence="1">3.1.1.29</ecNumber>
    </recommendedName>
</protein>
<evidence type="ECO:0000313" key="7">
    <source>
        <dbReference type="Proteomes" id="UP000039865"/>
    </source>
</evidence>
<dbReference type="GO" id="GO:0004045">
    <property type="term" value="F:peptidyl-tRNA hydrolase activity"/>
    <property type="evidence" value="ECO:0007669"/>
    <property type="project" value="UniProtKB-EC"/>
</dbReference>
<dbReference type="InterPro" id="IPR036416">
    <property type="entry name" value="Pept_tRNA_hydro_sf"/>
</dbReference>
<dbReference type="GO" id="GO:0000049">
    <property type="term" value="F:tRNA binding"/>
    <property type="evidence" value="ECO:0007669"/>
    <property type="project" value="UniProtKB-KW"/>
</dbReference>
<evidence type="ECO:0000256" key="4">
    <source>
        <dbReference type="ARBA" id="ARBA00022884"/>
    </source>
</evidence>
<evidence type="ECO:0000256" key="2">
    <source>
        <dbReference type="ARBA" id="ARBA00022555"/>
    </source>
</evidence>
<keyword evidence="7" id="KW-1185">Reference proteome</keyword>
<dbReference type="PANTHER" id="PTHR17224">
    <property type="entry name" value="PEPTIDYL-TRNA HYDROLASE"/>
    <property type="match status" value="1"/>
</dbReference>
<dbReference type="Proteomes" id="UP000039865">
    <property type="component" value="Unassembled WGS sequence"/>
</dbReference>
<keyword evidence="2" id="KW-0820">tRNA-binding</keyword>
<gene>
    <name evidence="6" type="primary">Contig8306.g8858</name>
    <name evidence="6" type="ORF">STYLEM_7279</name>
</gene>
<proteinExistence type="inferred from homology"/>
<organism evidence="6 7">
    <name type="scientific">Stylonychia lemnae</name>
    <name type="common">Ciliate</name>
    <dbReference type="NCBI Taxonomy" id="5949"/>
    <lineage>
        <taxon>Eukaryota</taxon>
        <taxon>Sar</taxon>
        <taxon>Alveolata</taxon>
        <taxon>Ciliophora</taxon>
        <taxon>Intramacronucleata</taxon>
        <taxon>Spirotrichea</taxon>
        <taxon>Stichotrichia</taxon>
        <taxon>Sporadotrichida</taxon>
        <taxon>Oxytrichidae</taxon>
        <taxon>Stylonychinae</taxon>
        <taxon>Stylonychia</taxon>
    </lineage>
</organism>
<sequence>MQIVKSLGLGNTGKEYTKTRHNVGMMCIDYIARQQRVQFKQKVIHYCKQFTTQKAAISGEYAEFSIISPQFKMNAILLQPISYMNIIGGSVARGLKNFQIDKTQLFVFHDDLERKLGNFRVVKGTSFKQTRFKRYECGFSLCPQ</sequence>
<keyword evidence="4" id="KW-0694">RNA-binding</keyword>
<comment type="similarity">
    <text evidence="5">Belongs to the PTH family.</text>
</comment>
<dbReference type="AlphaFoldDB" id="A0A078ABZ8"/>
<dbReference type="PROSITE" id="PS01195">
    <property type="entry name" value="PEPT_TRNA_HYDROL_1"/>
    <property type="match status" value="1"/>
</dbReference>
<dbReference type="EC" id="3.1.1.29" evidence="1"/>
<evidence type="ECO:0000256" key="1">
    <source>
        <dbReference type="ARBA" id="ARBA00013260"/>
    </source>
</evidence>
<dbReference type="Pfam" id="PF01195">
    <property type="entry name" value="Pept_tRNA_hydro"/>
    <property type="match status" value="1"/>
</dbReference>
<dbReference type="InterPro" id="IPR018171">
    <property type="entry name" value="Pept_tRNA_hydro_CS"/>
</dbReference>
<evidence type="ECO:0000313" key="6">
    <source>
        <dbReference type="EMBL" id="CDW78303.1"/>
    </source>
</evidence>
<evidence type="ECO:0000256" key="5">
    <source>
        <dbReference type="ARBA" id="ARBA00038063"/>
    </source>
</evidence>
<accession>A0A078ABZ8</accession>
<keyword evidence="3 6" id="KW-0378">Hydrolase</keyword>
<dbReference type="PANTHER" id="PTHR17224:SF1">
    <property type="entry name" value="PEPTIDYL-TRNA HYDROLASE"/>
    <property type="match status" value="1"/>
</dbReference>